<dbReference type="EMBL" id="AB028621">
    <property type="protein sequence ID" value="BAB01356.1"/>
    <property type="molecule type" value="Genomic_DNA"/>
</dbReference>
<organism evidence="2">
    <name type="scientific">Arabidopsis thaliana</name>
    <name type="common">Mouse-ear cress</name>
    <dbReference type="NCBI Taxonomy" id="3702"/>
    <lineage>
        <taxon>Eukaryota</taxon>
        <taxon>Viridiplantae</taxon>
        <taxon>Streptophyta</taxon>
        <taxon>Embryophyta</taxon>
        <taxon>Tracheophyta</taxon>
        <taxon>Spermatophyta</taxon>
        <taxon>Magnoliopsida</taxon>
        <taxon>eudicotyledons</taxon>
        <taxon>Gunneridae</taxon>
        <taxon>Pentapetalae</taxon>
        <taxon>rosids</taxon>
        <taxon>malvids</taxon>
        <taxon>Brassicales</taxon>
        <taxon>Brassicaceae</taxon>
        <taxon>Camelineae</taxon>
        <taxon>Arabidopsis</taxon>
    </lineage>
</organism>
<proteinExistence type="predicted"/>
<dbReference type="TAIR" id="AT3G24150"/>
<evidence type="ECO:0000256" key="1">
    <source>
        <dbReference type="SAM" id="MobiDB-lite"/>
    </source>
</evidence>
<evidence type="ECO:0000313" key="2">
    <source>
        <dbReference type="EMBL" id="BAB01356.1"/>
    </source>
</evidence>
<dbReference type="PANTHER" id="PTHR35300:SF4">
    <property type="entry name" value="HISTONE ACETYLTRANSFERASE"/>
    <property type="match status" value="1"/>
</dbReference>
<sequence>MEETNPDFRINQSVRHNSKTVSFEINIICSKPGYFNSGLVKSHIKRQLPTKKKKKTTVSTNRGIIDKSQNWFVFKEAVPNHTISISISRSGNDGDNNRRFYDDDDDGDVTAECVTAQVCEEGENAEARTKTLRVLAMEAHSAATRKNKEWQEKLPVVVLKAEEIMYSKANSEEEYTDADTMWNRVNDAIDTIIRRDESTETGPLLPPCVEAALNLGCIAVRASRSQRHSSGRTYLGPKIQEPVSASTNEPSYHHEYRQQAQQSSTKPSQTVQAAVPVDVLDNSNKRVATPRGYPFLHESMQMHQKPLAIRQGTGPASAPAPAPVNLGSVYPLYYEGNNQTQQADMSFRVPEAPIIIGMPIGIKPSEEATERVCDLSLRLGISSEPSTRIDVGSSRAYPGRNQEELCLFAEVKKNDRFEWFSNSEDNRGYHFYDICAKKKRKDDRLFLTSEMDSRLNYNKERTLLSLQRERTLHARDQLCL</sequence>
<dbReference type="ExpressionAtlas" id="Q9LRN2">
    <property type="expression patterns" value="baseline and differential"/>
</dbReference>
<dbReference type="AlphaFoldDB" id="Q9LRN2"/>
<protein>
    <submittedName>
        <fullName evidence="2">Uncharacterized protein</fullName>
    </submittedName>
</protein>
<feature type="region of interest" description="Disordered" evidence="1">
    <location>
        <begin position="226"/>
        <end position="272"/>
    </location>
</feature>
<name>Q9LRN2_ARATH</name>
<feature type="compositionally biased region" description="Polar residues" evidence="1">
    <location>
        <begin position="258"/>
        <end position="272"/>
    </location>
</feature>
<dbReference type="PANTHER" id="PTHR35300">
    <property type="entry name" value="COACTIVATOR CBP, KIX DOMAIN-CONTAINING PROTEIN-RELATED"/>
    <property type="match status" value="1"/>
</dbReference>
<reference evidence="2" key="1">
    <citation type="journal article" date="2000" name="DNA Res.">
        <title>Structural analysis of Arabidopsis thaliana chromosome 3. I. Sequence features of the regions of 4,504,864 bp covered by sixty P1 and TAC clones.</title>
        <authorList>
            <person name="Sato S."/>
            <person name="Nakamura Y."/>
            <person name="Kaneko T."/>
            <person name="Katoh T."/>
            <person name="Asamizu E."/>
            <person name="Tabata S."/>
        </authorList>
    </citation>
    <scope>NUCLEOTIDE SEQUENCE [LARGE SCALE GENOMIC DNA]</scope>
</reference>
<reference key="2">
    <citation type="journal article" date="2000" name="Nature">
        <title>Sequence and analysis of chromosome 3 of the plant Arabidopsis thaliana.</title>
        <authorList>
            <consortium name="European Union Chromosome 3 Arabidopsis Sequencing Consortium"/>
            <consortium name="Institute for Genomic Research"/>
            <consortium name="Kazusa DNA Research Institute"/>
            <person name="Salanoubat M."/>
            <person name="Lemcke K."/>
            <person name="Rieger M."/>
            <person name="Ansorge W."/>
            <person name="Unseld M."/>
            <person name="Fartmann B."/>
            <person name="Valle G."/>
            <person name="Blocker H."/>
            <person name="Perez-Alonso M."/>
            <person name="Obermaier B."/>
            <person name="Delseny M."/>
            <person name="Boutry M."/>
            <person name="Grivell L.A."/>
            <person name="Mache R."/>
            <person name="Puigdomenech P."/>
            <person name="De Simone V."/>
            <person name="Choisne N."/>
            <person name="Artiguenave F."/>
            <person name="Robert C."/>
            <person name="Brottier P."/>
            <person name="Wincker P."/>
            <person name="Cattolico L."/>
            <person name="Weissenbach J."/>
            <person name="Saurin W."/>
            <person name="Quetier F."/>
            <person name="Schafer M."/>
            <person name="Muller-Auer S."/>
            <person name="Gabel C."/>
            <person name="Fuchs M."/>
            <person name="Benes V."/>
            <person name="Wurmbach E."/>
            <person name="Drzonek H."/>
            <person name="Erfle H."/>
            <person name="Jordan N."/>
            <person name="Bangert S."/>
            <person name="Wiedelmann R."/>
            <person name="Kranz H."/>
            <person name="Voss H."/>
            <person name="Holland R."/>
            <person name="Brandt P."/>
            <person name="Nyakatura G."/>
            <person name="Vezzi A."/>
            <person name="D'Angelo M."/>
            <person name="Pallavicini A."/>
            <person name="Toppo S."/>
            <person name="Simionati B."/>
            <person name="Conrad A."/>
            <person name="Hornischer K."/>
            <person name="Kauer G."/>
            <person name="Lohnert T.H."/>
            <person name="Nordsiek G."/>
            <person name="Reichelt J."/>
            <person name="Scharfe M."/>
            <person name="Schon O."/>
            <person name="Bargues M."/>
            <person name="Terol J."/>
            <person name="Climent J."/>
            <person name="Navarro P."/>
            <person name="Collado C."/>
            <person name="Perez-Perez A."/>
            <person name="Ottenwalder B."/>
            <person name="Duchemin D."/>
            <person name="Cooke R."/>
            <person name="Laudie M."/>
            <person name="Berger-Llauro C."/>
            <person name="Purnelle B."/>
            <person name="Masuy D."/>
            <person name="de Haan M."/>
            <person name="Maarse A.C."/>
            <person name="Alcaraz J.P."/>
            <person name="Cottet A."/>
            <person name="Casacuberta E."/>
            <person name="Monfort A."/>
            <person name="Argiriou A."/>
            <person name="flores M."/>
            <person name="Liguori R."/>
            <person name="Vitale D."/>
            <person name="Mannhaupt G."/>
            <person name="Haase D."/>
            <person name="Schoof H."/>
            <person name="Rudd S."/>
            <person name="Zaccaria P."/>
            <person name="Mewes H.W."/>
            <person name="Mayer K.F."/>
            <person name="Kaul S."/>
            <person name="Town C.D."/>
            <person name="Koo H.L."/>
            <person name="Tallon L.J."/>
            <person name="Jenkins J."/>
            <person name="Rooney T."/>
            <person name="Rizzo M."/>
            <person name="Walts A."/>
            <person name="Utterback T."/>
            <person name="Fujii C.Y."/>
            <person name="Shea T.P."/>
            <person name="Creasy T.H."/>
            <person name="Haas B."/>
            <person name="Maiti R."/>
            <person name="Wu D."/>
            <person name="Peterson J."/>
            <person name="Van Aken S."/>
            <person name="Pai G."/>
            <person name="Militscher J."/>
            <person name="Sellers P."/>
            <person name="Gill J.E."/>
            <person name="Feldblyum T.V."/>
            <person name="Preuss D."/>
            <person name="Lin X."/>
            <person name="Nierman W.C."/>
            <person name="Salzberg S.L."/>
            <person name="White O."/>
            <person name="Venter J.C."/>
            <person name="Fraser C.M."/>
            <person name="Kaneko T."/>
            <person name="Nakamura Y."/>
            <person name="Sato S."/>
            <person name="Kato T."/>
            <person name="Asamizu E."/>
            <person name="Sasamoto S."/>
            <person name="Kimura T."/>
            <person name="Idesawa K."/>
            <person name="Kawashima K."/>
            <person name="Kishida Y."/>
            <person name="Kiyokawa C."/>
            <person name="Kohara M."/>
            <person name="Matsumoto M."/>
            <person name="Matsuno A."/>
            <person name="Muraki A."/>
            <person name="Nakayama S."/>
            <person name="Nakazaki N."/>
            <person name="Shinpo S."/>
            <person name="Takeuchi C."/>
            <person name="Wada T."/>
            <person name="Watanabe A."/>
            <person name="Yamada M."/>
            <person name="Yasuda M."/>
            <person name="Tabata S."/>
        </authorList>
    </citation>
    <scope>NUCLEOTIDE SEQUENCE [LARGE SCALE GENOMIC DNA]</scope>
    <source>
        <strain>cv. Columbia</strain>
    </source>
</reference>
<accession>Q9LRN2</accession>